<dbReference type="InterPro" id="IPR040442">
    <property type="entry name" value="Pyrv_kinase-like_dom_sf"/>
</dbReference>
<organism evidence="11 12">
    <name type="scientific">Sinanaerobacter chloroacetimidivorans</name>
    <dbReference type="NCBI Taxonomy" id="2818044"/>
    <lineage>
        <taxon>Bacteria</taxon>
        <taxon>Bacillati</taxon>
        <taxon>Bacillota</taxon>
        <taxon>Clostridia</taxon>
        <taxon>Peptostreptococcales</taxon>
        <taxon>Anaerovoracaceae</taxon>
        <taxon>Sinanaerobacter</taxon>
    </lineage>
</organism>
<feature type="binding site" evidence="7 9">
    <location>
        <position position="84"/>
    </location>
    <ligand>
        <name>3-methyl-2-oxobutanoate</name>
        <dbReference type="ChEBI" id="CHEBI:11851"/>
    </ligand>
</feature>
<evidence type="ECO:0000256" key="8">
    <source>
        <dbReference type="PIRSR" id="PIRSR000388-1"/>
    </source>
</evidence>
<comment type="subunit">
    <text evidence="3 7">Homodecamer; pentamer of dimers.</text>
</comment>
<dbReference type="PIRSF" id="PIRSF000388">
    <property type="entry name" value="Pantoate_hydroxy_MeTrfase"/>
    <property type="match status" value="1"/>
</dbReference>
<evidence type="ECO:0000256" key="6">
    <source>
        <dbReference type="ARBA" id="ARBA00056497"/>
    </source>
</evidence>
<dbReference type="Proteomes" id="UP000675664">
    <property type="component" value="Unassembled WGS sequence"/>
</dbReference>
<name>A0A8J7VZZ9_9FIRM</name>
<dbReference type="GO" id="GO:0000287">
    <property type="term" value="F:magnesium ion binding"/>
    <property type="evidence" value="ECO:0007669"/>
    <property type="project" value="TreeGrafter"/>
</dbReference>
<evidence type="ECO:0000313" key="12">
    <source>
        <dbReference type="Proteomes" id="UP000675664"/>
    </source>
</evidence>
<evidence type="ECO:0000256" key="5">
    <source>
        <dbReference type="ARBA" id="ARBA00022679"/>
    </source>
</evidence>
<feature type="binding site" evidence="7 10">
    <location>
        <position position="84"/>
    </location>
    <ligand>
        <name>Mg(2+)</name>
        <dbReference type="ChEBI" id="CHEBI:18420"/>
    </ligand>
</feature>
<comment type="subcellular location">
    <subcellularLocation>
        <location evidence="7">Cytoplasm</location>
    </subcellularLocation>
</comment>
<keyword evidence="7 10" id="KW-0479">Metal-binding</keyword>
<feature type="active site" description="Proton acceptor" evidence="7 8">
    <location>
        <position position="182"/>
    </location>
</feature>
<comment type="similarity">
    <text evidence="2 7">Belongs to the PanB family.</text>
</comment>
<comment type="caution">
    <text evidence="11">The sequence shown here is derived from an EMBL/GenBank/DDBJ whole genome shotgun (WGS) entry which is preliminary data.</text>
</comment>
<evidence type="ECO:0000256" key="4">
    <source>
        <dbReference type="ARBA" id="ARBA00022655"/>
    </source>
</evidence>
<dbReference type="PANTHER" id="PTHR20881">
    <property type="entry name" value="3-METHYL-2-OXOBUTANOATE HYDROXYMETHYLTRANSFERASE"/>
    <property type="match status" value="1"/>
</dbReference>
<dbReference type="PANTHER" id="PTHR20881:SF0">
    <property type="entry name" value="3-METHYL-2-OXOBUTANOATE HYDROXYMETHYLTRANSFERASE"/>
    <property type="match status" value="1"/>
</dbReference>
<accession>A0A8J7VZZ9</accession>
<dbReference type="HAMAP" id="MF_00156">
    <property type="entry name" value="PanB"/>
    <property type="match status" value="1"/>
</dbReference>
<dbReference type="Gene3D" id="3.20.20.60">
    <property type="entry name" value="Phosphoenolpyruvate-binding domains"/>
    <property type="match status" value="1"/>
</dbReference>
<keyword evidence="7 10" id="KW-0460">Magnesium</keyword>
<comment type="catalytic activity">
    <reaction evidence="7">
        <text>(6R)-5,10-methylene-5,6,7,8-tetrahydrofolate + 3-methyl-2-oxobutanoate + H2O = 2-dehydropantoate + (6S)-5,6,7,8-tetrahydrofolate</text>
        <dbReference type="Rhea" id="RHEA:11824"/>
        <dbReference type="ChEBI" id="CHEBI:11561"/>
        <dbReference type="ChEBI" id="CHEBI:11851"/>
        <dbReference type="ChEBI" id="CHEBI:15377"/>
        <dbReference type="ChEBI" id="CHEBI:15636"/>
        <dbReference type="ChEBI" id="CHEBI:57453"/>
        <dbReference type="EC" id="2.1.2.11"/>
    </reaction>
</comment>
<dbReference type="GO" id="GO:0015940">
    <property type="term" value="P:pantothenate biosynthetic process"/>
    <property type="evidence" value="ECO:0007669"/>
    <property type="project" value="UniProtKB-UniRule"/>
</dbReference>
<feature type="binding site" evidence="7 9">
    <location>
        <position position="114"/>
    </location>
    <ligand>
        <name>3-methyl-2-oxobutanoate</name>
        <dbReference type="ChEBI" id="CHEBI:11851"/>
    </ligand>
</feature>
<comment type="cofactor">
    <cofactor evidence="7 10">
        <name>Mg(2+)</name>
        <dbReference type="ChEBI" id="CHEBI:18420"/>
    </cofactor>
    <text evidence="7 10">Binds 1 Mg(2+) ion per subunit.</text>
</comment>
<feature type="binding site" evidence="7 9">
    <location>
        <begin position="45"/>
        <end position="46"/>
    </location>
    <ligand>
        <name>3-methyl-2-oxobutanoate</name>
        <dbReference type="ChEBI" id="CHEBI:11851"/>
    </ligand>
</feature>
<evidence type="ECO:0000256" key="7">
    <source>
        <dbReference type="HAMAP-Rule" id="MF_00156"/>
    </source>
</evidence>
<evidence type="ECO:0000313" key="11">
    <source>
        <dbReference type="EMBL" id="MBR0596718.1"/>
    </source>
</evidence>
<dbReference type="Pfam" id="PF02548">
    <property type="entry name" value="Pantoate_transf"/>
    <property type="match status" value="1"/>
</dbReference>
<dbReference type="InterPro" id="IPR015813">
    <property type="entry name" value="Pyrv/PenolPyrv_kinase-like_dom"/>
</dbReference>
<protein>
    <recommendedName>
        <fullName evidence="7">3-methyl-2-oxobutanoate hydroxymethyltransferase</fullName>
        <ecNumber evidence="7">2.1.2.11</ecNumber>
    </recommendedName>
    <alternativeName>
        <fullName evidence="7">Ketopantoate hydroxymethyltransferase</fullName>
        <shortName evidence="7">KPHMT</shortName>
    </alternativeName>
</protein>
<keyword evidence="12" id="KW-1185">Reference proteome</keyword>
<keyword evidence="5 7" id="KW-0808">Transferase</keyword>
<dbReference type="GO" id="GO:0005737">
    <property type="term" value="C:cytoplasm"/>
    <property type="evidence" value="ECO:0007669"/>
    <property type="project" value="UniProtKB-SubCell"/>
</dbReference>
<feature type="binding site" evidence="7 10">
    <location>
        <position position="116"/>
    </location>
    <ligand>
        <name>Mg(2+)</name>
        <dbReference type="ChEBI" id="CHEBI:18420"/>
    </ligand>
</feature>
<comment type="function">
    <text evidence="6 7">Catalyzes the reversible reaction in which hydroxymethyl group from 5,10-methylenetetrahydrofolate is transferred onto alpha-ketoisovalerate to form ketopantoate.</text>
</comment>
<keyword evidence="4 7" id="KW-0566">Pantothenate biosynthesis</keyword>
<evidence type="ECO:0000256" key="3">
    <source>
        <dbReference type="ARBA" id="ARBA00011424"/>
    </source>
</evidence>
<dbReference type="EC" id="2.1.2.11" evidence="7"/>
<reference evidence="11" key="2">
    <citation type="submission" date="2021-04" db="EMBL/GenBank/DDBJ databases">
        <authorList>
            <person name="Liu J."/>
        </authorList>
    </citation>
    <scope>NUCLEOTIDE SEQUENCE</scope>
    <source>
        <strain evidence="11">BAD-6</strain>
    </source>
</reference>
<gene>
    <name evidence="7 11" type="primary">panB</name>
    <name evidence="11" type="ORF">KCX82_02405</name>
</gene>
<dbReference type="EMBL" id="JAGSND010000001">
    <property type="protein sequence ID" value="MBR0596718.1"/>
    <property type="molecule type" value="Genomic_DNA"/>
</dbReference>
<dbReference type="RefSeq" id="WP_227016838.1">
    <property type="nucleotide sequence ID" value="NZ_JAGSND010000001.1"/>
</dbReference>
<dbReference type="SUPFAM" id="SSF51621">
    <property type="entry name" value="Phosphoenolpyruvate/pyruvate domain"/>
    <property type="match status" value="1"/>
</dbReference>
<comment type="pathway">
    <text evidence="1 7">Cofactor biosynthesis; (R)-pantothenate biosynthesis; (R)-pantoate from 3-methyl-2-oxobutanoate: step 1/2.</text>
</comment>
<evidence type="ECO:0000256" key="10">
    <source>
        <dbReference type="PIRSR" id="PIRSR000388-3"/>
    </source>
</evidence>
<keyword evidence="7" id="KW-0963">Cytoplasm</keyword>
<evidence type="ECO:0000256" key="9">
    <source>
        <dbReference type="PIRSR" id="PIRSR000388-2"/>
    </source>
</evidence>
<feature type="binding site" evidence="7 10">
    <location>
        <position position="45"/>
    </location>
    <ligand>
        <name>Mg(2+)</name>
        <dbReference type="ChEBI" id="CHEBI:18420"/>
    </ligand>
</feature>
<dbReference type="NCBIfam" id="TIGR00222">
    <property type="entry name" value="panB"/>
    <property type="match status" value="1"/>
</dbReference>
<dbReference type="CDD" id="cd06557">
    <property type="entry name" value="KPHMT-like"/>
    <property type="match status" value="1"/>
</dbReference>
<dbReference type="InterPro" id="IPR003700">
    <property type="entry name" value="Pantoate_hydroxy_MeTrfase"/>
</dbReference>
<evidence type="ECO:0000256" key="1">
    <source>
        <dbReference type="ARBA" id="ARBA00005033"/>
    </source>
</evidence>
<dbReference type="AlphaFoldDB" id="A0A8J7VZZ9"/>
<evidence type="ECO:0000256" key="2">
    <source>
        <dbReference type="ARBA" id="ARBA00008676"/>
    </source>
</evidence>
<dbReference type="NCBIfam" id="NF001452">
    <property type="entry name" value="PRK00311.1"/>
    <property type="match status" value="1"/>
</dbReference>
<dbReference type="UniPathway" id="UPA00028">
    <property type="reaction ID" value="UER00003"/>
</dbReference>
<dbReference type="FunFam" id="3.20.20.60:FF:000003">
    <property type="entry name" value="3-methyl-2-oxobutanoate hydroxymethyltransferase"/>
    <property type="match status" value="1"/>
</dbReference>
<proteinExistence type="inferred from homology"/>
<reference evidence="11" key="1">
    <citation type="submission" date="2021-04" db="EMBL/GenBank/DDBJ databases">
        <title>Sinoanaerobacter chloroacetimidivorans sp. nov., an obligate anaerobic bacterium isolated from anaerobic sludge.</title>
        <authorList>
            <person name="Bao Y."/>
        </authorList>
    </citation>
    <scope>NUCLEOTIDE SEQUENCE</scope>
    <source>
        <strain evidence="11">BAD-6</strain>
    </source>
</reference>
<dbReference type="GO" id="GO:0003864">
    <property type="term" value="F:3-methyl-2-oxobutanoate hydroxymethyltransferase activity"/>
    <property type="evidence" value="ECO:0007669"/>
    <property type="project" value="UniProtKB-UniRule"/>
</dbReference>
<sequence length="276" mass="29870">MAKITTHKLQEMKVKGEKISMTTAYDYPTACLVEKAGIEIILVGDSLMMTVLGDDSTVACTMDQMIHHIKPVVLGAPTPLIVGDMPFGSYNVSKEQAIMNATRLMKEGRCDVIKLEGGKEVADTVKAIVDAGIPVMGHIGLTPQTVSKLGGFKIQGKGDAAKDVLEDALALEAAGAWGIVLECIPDELGKLITEKLTIPTIGIGGGRYTDGQVLVFHDMMGLFDKFLPKFVKQYLNLTPEIVKALEEFKAEVKSGAFPEEKHTFGGVTEEELKRLY</sequence>